<protein>
    <recommendedName>
        <fullName evidence="3">Phage major tail tube protein</fullName>
    </recommendedName>
</protein>
<proteinExistence type="predicted"/>
<gene>
    <name evidence="1" type="ORF">SAMN05216366_104138</name>
</gene>
<evidence type="ECO:0000313" key="1">
    <source>
        <dbReference type="EMBL" id="SDP00747.1"/>
    </source>
</evidence>
<evidence type="ECO:0008006" key="3">
    <source>
        <dbReference type="Google" id="ProtNLM"/>
    </source>
</evidence>
<sequence length="177" mass="19376">MAVNKVPETINDMRAYIDGGKNEDMIGVKEVELPEFSSMTTEVTGIGLAGKVDAPVHGHFEGMETKLTWQLPTKTAATLVGGKPISLELYADKQYFDSGSDAYVHEQYRVAVRGRIKSHKPGSIKAGEPTDSETVIETHYIKIDIGGSTVCEVDKYGYKCVVNGTDYLEAVRRNIGM</sequence>
<reference evidence="1 2" key="1">
    <citation type="submission" date="2016-10" db="EMBL/GenBank/DDBJ databases">
        <authorList>
            <person name="de Groot N.N."/>
        </authorList>
    </citation>
    <scope>NUCLEOTIDE SEQUENCE [LARGE SCALE GENOMIC DNA]</scope>
    <source>
        <strain evidence="1 2">S137</strain>
    </source>
</reference>
<organism evidence="1 2">
    <name type="scientific">Selenomonas ruminantium</name>
    <dbReference type="NCBI Taxonomy" id="971"/>
    <lineage>
        <taxon>Bacteria</taxon>
        <taxon>Bacillati</taxon>
        <taxon>Bacillota</taxon>
        <taxon>Negativicutes</taxon>
        <taxon>Selenomonadales</taxon>
        <taxon>Selenomonadaceae</taxon>
        <taxon>Selenomonas</taxon>
    </lineage>
</organism>
<accession>A0A1H0P6N4</accession>
<dbReference type="OrthoDB" id="9814992at2"/>
<evidence type="ECO:0000313" key="2">
    <source>
        <dbReference type="Proteomes" id="UP000182412"/>
    </source>
</evidence>
<dbReference type="EMBL" id="FNJQ01000004">
    <property type="protein sequence ID" value="SDP00747.1"/>
    <property type="molecule type" value="Genomic_DNA"/>
</dbReference>
<dbReference type="RefSeq" id="WP_074571484.1">
    <property type="nucleotide sequence ID" value="NZ_FNJQ01000004.1"/>
</dbReference>
<dbReference type="InterPro" id="IPR006498">
    <property type="entry name" value="Tail_tube"/>
</dbReference>
<dbReference type="Pfam" id="PF04985">
    <property type="entry name" value="Phage_tube"/>
    <property type="match status" value="1"/>
</dbReference>
<name>A0A1H0P6N4_SELRU</name>
<dbReference type="AlphaFoldDB" id="A0A1H0P6N4"/>
<dbReference type="Proteomes" id="UP000182412">
    <property type="component" value="Unassembled WGS sequence"/>
</dbReference>